<protein>
    <recommendedName>
        <fullName evidence="4">Lipoprotein LpqS</fullName>
    </recommendedName>
</protein>
<keyword evidence="3" id="KW-1185">Reference proteome</keyword>
<evidence type="ECO:0000313" key="3">
    <source>
        <dbReference type="Proteomes" id="UP000694460"/>
    </source>
</evidence>
<keyword evidence="1" id="KW-0812">Transmembrane</keyword>
<keyword evidence="1" id="KW-0472">Membrane</keyword>
<evidence type="ECO:0000256" key="1">
    <source>
        <dbReference type="SAM" id="Phobius"/>
    </source>
</evidence>
<evidence type="ECO:0000313" key="2">
    <source>
        <dbReference type="EMBL" id="MBP2452356.1"/>
    </source>
</evidence>
<dbReference type="InterPro" id="IPR058714">
    <property type="entry name" value="LpqS"/>
</dbReference>
<proteinExistence type="predicted"/>
<dbReference type="RefSeq" id="WP_209916475.1">
    <property type="nucleotide sequence ID" value="NZ_JAGIOP010000002.1"/>
</dbReference>
<dbReference type="Proteomes" id="UP000694460">
    <property type="component" value="Unassembled WGS sequence"/>
</dbReference>
<feature type="transmembrane region" description="Helical" evidence="1">
    <location>
        <begin position="101"/>
        <end position="121"/>
    </location>
</feature>
<comment type="caution">
    <text evidence="2">The sequence shown here is derived from an EMBL/GenBank/DDBJ whole genome shotgun (WGS) entry which is preliminary data.</text>
</comment>
<evidence type="ECO:0008006" key="4">
    <source>
        <dbReference type="Google" id="ProtNLM"/>
    </source>
</evidence>
<name>A0ABS4ZT52_9MYCO</name>
<keyword evidence="1" id="KW-1133">Transmembrane helix</keyword>
<gene>
    <name evidence="2" type="ORF">JOF57_002269</name>
</gene>
<accession>A0ABS4ZT52</accession>
<dbReference type="EMBL" id="JAGIOP010000002">
    <property type="protein sequence ID" value="MBP2452356.1"/>
    <property type="molecule type" value="Genomic_DNA"/>
</dbReference>
<dbReference type="Pfam" id="PF26327">
    <property type="entry name" value="LpqS"/>
    <property type="match status" value="1"/>
</dbReference>
<organism evidence="2 3">
    <name type="scientific">Mycolicibacterium lutetiense</name>
    <dbReference type="NCBI Taxonomy" id="1641992"/>
    <lineage>
        <taxon>Bacteria</taxon>
        <taxon>Bacillati</taxon>
        <taxon>Actinomycetota</taxon>
        <taxon>Actinomycetes</taxon>
        <taxon>Mycobacteriales</taxon>
        <taxon>Mycobacteriaceae</taxon>
        <taxon>Mycolicibacterium</taxon>
    </lineage>
</organism>
<reference evidence="2 3" key="1">
    <citation type="submission" date="2021-03" db="EMBL/GenBank/DDBJ databases">
        <title>Sequencing the genomes of 1000 actinobacteria strains.</title>
        <authorList>
            <person name="Klenk H.-P."/>
        </authorList>
    </citation>
    <scope>NUCLEOTIDE SEQUENCE [LARGE SCALE GENOMIC DNA]</scope>
    <source>
        <strain evidence="2 3">DSM 46713</strain>
    </source>
</reference>
<sequence>MAAKVIRAKRINRRRGGLRLVVLLIAVMSALPMLHCLTDESSHHAAPAAQDAVSTDAQTTGVSASGTDLFANQSHADTAAHAVVCQTIGSLTVIARGNNSLRAVLVAVVVATAILGGTVICRSPPLRRHLGTVRSGWLLLTDLCISRR</sequence>